<dbReference type="EMBL" id="JANBUW010000031">
    <property type="protein sequence ID" value="KAJ2850470.1"/>
    <property type="molecule type" value="Genomic_DNA"/>
</dbReference>
<dbReference type="PANTHER" id="PTHR47447">
    <property type="entry name" value="OS03G0856100 PROTEIN"/>
    <property type="match status" value="1"/>
</dbReference>
<evidence type="ECO:0000313" key="4">
    <source>
        <dbReference type="Proteomes" id="UP001139887"/>
    </source>
</evidence>
<keyword evidence="1" id="KW-0677">Repeat</keyword>
<sequence length="859" mass="97788">MRALLRVPWIHLGRYVMAGSCSIPRRNERLHMMASRLTNYPTTSMHPGIDLTANNSDSTAATTHIDNKVRSTTGRRQFTASQQIESLNRHAKASRYIQQHQTRLSLRNKLVQQLGCEFQEEISSLVEPEEDILVQRHILVRQLISILRRFDVIDLETNRIAGGDSMSVDSVVRPFAIVQAAWNAYSKISAHADSSSLLRQLPVSAVSLLICELNFVSDSESFHLRFEHIVQIWDDFESIDRPILSSPLFSIYLRALNMLRRHQIVLTKVDQYYVDKQGSKLPMSVMRQLIAAYFGGKQPENAMHIFNHIKSDAQLYDAITPHIYTTILRGVLQTNHLTDAEVFILADELLDLLANAKYSDNARTGILNEVLQMAAARNHSNLLYYMLEHYLARNFPINYTTFGILLRTACHQETDPRELYSLYQFIIGNESSHALLNSHIFAIFISSFLHLHRPDYAWVAFEELRAHPQAQCTIIHYKLLFSYYAEAKMPSNALSLYHLMVDNNKIQPTWKVYVDIVKAISRGTDKELFTDNMTASDDSDELLTRLVVYGSNCQADQMLDVFAQLGNRNMQTTLAFAAVVLGAYRTIATYEQLSRHEFCFESPSSRISNDEQLQTFVERLFATIVPIFLTDKGILVPEQVYRYAISAFVLARDEEKAQRVYDYMTKSKAISPTMQTFDTLLRAFVRGSTYKSAWDLFENIRSHNAPIKPVTANVLLCGLFNNNMPQQAIEVYGYLVGRPIPLLSNAKYDGFFISTPCDAYTYALLLKGLVEASLVKEAVVVFEDAFSVLPYVPRQLLATFISALEENNLVDFSLVCLRRYRKRVEESQPELLQISAANGSSQSESAPISLPQSHFGYFV</sequence>
<dbReference type="OrthoDB" id="185373at2759"/>
<name>A0A9W8I851_9FUNG</name>
<evidence type="ECO:0000259" key="2">
    <source>
        <dbReference type="Pfam" id="PF23276"/>
    </source>
</evidence>
<dbReference type="InterPro" id="IPR057027">
    <property type="entry name" value="TPR_mt"/>
</dbReference>
<dbReference type="Pfam" id="PF23276">
    <property type="entry name" value="TPR_24"/>
    <property type="match status" value="1"/>
</dbReference>
<accession>A0A9W8I851</accession>
<comment type="caution">
    <text evidence="3">The sequence shown here is derived from an EMBL/GenBank/DDBJ whole genome shotgun (WGS) entry which is preliminary data.</text>
</comment>
<reference evidence="3" key="1">
    <citation type="submission" date="2022-07" db="EMBL/GenBank/DDBJ databases">
        <title>Phylogenomic reconstructions and comparative analyses of Kickxellomycotina fungi.</title>
        <authorList>
            <person name="Reynolds N.K."/>
            <person name="Stajich J.E."/>
            <person name="Barry K."/>
            <person name="Grigoriev I.V."/>
            <person name="Crous P."/>
            <person name="Smith M.E."/>
        </authorList>
    </citation>
    <scope>NUCLEOTIDE SEQUENCE</scope>
    <source>
        <strain evidence="3">NRRL 1566</strain>
    </source>
</reference>
<gene>
    <name evidence="3" type="ORF">IWW36_001850</name>
</gene>
<feature type="domain" description="Pentatricopeptide repeat-containing protein-mitochondrial" evidence="2">
    <location>
        <begin position="622"/>
        <end position="733"/>
    </location>
</feature>
<keyword evidence="4" id="KW-1185">Reference proteome</keyword>
<organism evidence="3 4">
    <name type="scientific">Coemansia brasiliensis</name>
    <dbReference type="NCBI Taxonomy" id="2650707"/>
    <lineage>
        <taxon>Eukaryota</taxon>
        <taxon>Fungi</taxon>
        <taxon>Fungi incertae sedis</taxon>
        <taxon>Zoopagomycota</taxon>
        <taxon>Kickxellomycotina</taxon>
        <taxon>Kickxellomycetes</taxon>
        <taxon>Kickxellales</taxon>
        <taxon>Kickxellaceae</taxon>
        <taxon>Coemansia</taxon>
    </lineage>
</organism>
<evidence type="ECO:0000256" key="1">
    <source>
        <dbReference type="ARBA" id="ARBA00022737"/>
    </source>
</evidence>
<proteinExistence type="predicted"/>
<dbReference type="Proteomes" id="UP001139887">
    <property type="component" value="Unassembled WGS sequence"/>
</dbReference>
<evidence type="ECO:0000313" key="3">
    <source>
        <dbReference type="EMBL" id="KAJ2850470.1"/>
    </source>
</evidence>
<protein>
    <recommendedName>
        <fullName evidence="2">Pentatricopeptide repeat-containing protein-mitochondrial domain-containing protein</fullName>
    </recommendedName>
</protein>
<dbReference type="Gene3D" id="1.25.40.10">
    <property type="entry name" value="Tetratricopeptide repeat domain"/>
    <property type="match status" value="2"/>
</dbReference>
<dbReference type="PANTHER" id="PTHR47447:SF17">
    <property type="entry name" value="OS12G0638900 PROTEIN"/>
    <property type="match status" value="1"/>
</dbReference>
<dbReference type="AlphaFoldDB" id="A0A9W8I851"/>
<dbReference type="InterPro" id="IPR011990">
    <property type="entry name" value="TPR-like_helical_dom_sf"/>
</dbReference>